<reference evidence="2" key="1">
    <citation type="submission" date="2021-01" db="EMBL/GenBank/DDBJ databases">
        <authorList>
            <person name="Corre E."/>
            <person name="Pelletier E."/>
            <person name="Niang G."/>
            <person name="Scheremetjew M."/>
            <person name="Finn R."/>
            <person name="Kale V."/>
            <person name="Holt S."/>
            <person name="Cochrane G."/>
            <person name="Meng A."/>
            <person name="Brown T."/>
            <person name="Cohen L."/>
        </authorList>
    </citation>
    <scope>NUCLEOTIDE SEQUENCE</scope>
    <source>
        <strain evidence="2">CCMP 410</strain>
    </source>
</reference>
<gene>
    <name evidence="2" type="ORF">GOCE00092_LOCUS10438</name>
</gene>
<evidence type="ECO:0000313" key="2">
    <source>
        <dbReference type="EMBL" id="CAD9281528.1"/>
    </source>
</evidence>
<name>A0A7S1UXP2_9STRA</name>
<sequence length="209" mass="23599">MPPLNAVNDSDSHSHNLIGATSDRDDSEHSTFRVLVDASGKPLPKTPEKVRFGSVSVREYERIVGDHPDCRVGPPIAIGWGFVEQGDRSLDNFEAERSTNRRKSIRLTSITRRNILHHLYGIPEKEIRMSEKEVQIILQNRVATNKQTKASLKIEEAKESARRKFRRVFSAKRFASGLEKAMRDSSRSLVPVPGAHQWQPEAPEAVYSC</sequence>
<dbReference type="AlphaFoldDB" id="A0A7S1UXP2"/>
<accession>A0A7S1UXP2</accession>
<feature type="region of interest" description="Disordered" evidence="1">
    <location>
        <begin position="1"/>
        <end position="30"/>
    </location>
</feature>
<evidence type="ECO:0000256" key="1">
    <source>
        <dbReference type="SAM" id="MobiDB-lite"/>
    </source>
</evidence>
<organism evidence="2">
    <name type="scientific">Grammatophora oceanica</name>
    <dbReference type="NCBI Taxonomy" id="210454"/>
    <lineage>
        <taxon>Eukaryota</taxon>
        <taxon>Sar</taxon>
        <taxon>Stramenopiles</taxon>
        <taxon>Ochrophyta</taxon>
        <taxon>Bacillariophyta</taxon>
        <taxon>Fragilariophyceae</taxon>
        <taxon>Fragilariophycidae</taxon>
        <taxon>Rhabdonematales</taxon>
        <taxon>Grammatophoraceae</taxon>
        <taxon>Grammatophora</taxon>
    </lineage>
</organism>
<proteinExistence type="predicted"/>
<protein>
    <submittedName>
        <fullName evidence="2">Uncharacterized protein</fullName>
    </submittedName>
</protein>
<dbReference type="EMBL" id="HBGK01020469">
    <property type="protein sequence ID" value="CAD9281528.1"/>
    <property type="molecule type" value="Transcribed_RNA"/>
</dbReference>